<proteinExistence type="predicted"/>
<sequence>MKVRTAFRTAALSDTPSDGPGKAIIIRPPPGSAASGISMAIGEDSSPWPYTGSTLPARWIHSLLPNETPTPSRAACACTVGRPGLNWIVGHTLTGTATTTVETLKTCPLLVHLDAPGVPGDGGGR</sequence>
<comment type="caution">
    <text evidence="2">The sequence shown here is derived from an EMBL/GenBank/DDBJ whole genome shotgun (WGS) entry which is preliminary data.</text>
</comment>
<evidence type="ECO:0000313" key="3">
    <source>
        <dbReference type="Proteomes" id="UP001500460"/>
    </source>
</evidence>
<protein>
    <recommendedName>
        <fullName evidence="4">Secreted protein</fullName>
    </recommendedName>
</protein>
<keyword evidence="3" id="KW-1185">Reference proteome</keyword>
<name>A0ABN3JCI9_9ACTN</name>
<dbReference type="Proteomes" id="UP001500460">
    <property type="component" value="Unassembled WGS sequence"/>
</dbReference>
<feature type="region of interest" description="Disordered" evidence="1">
    <location>
        <begin position="1"/>
        <end position="23"/>
    </location>
</feature>
<organism evidence="2 3">
    <name type="scientific">Streptomyces glaucus</name>
    <dbReference type="NCBI Taxonomy" id="284029"/>
    <lineage>
        <taxon>Bacteria</taxon>
        <taxon>Bacillati</taxon>
        <taxon>Actinomycetota</taxon>
        <taxon>Actinomycetes</taxon>
        <taxon>Kitasatosporales</taxon>
        <taxon>Streptomycetaceae</taxon>
        <taxon>Streptomyces</taxon>
    </lineage>
</organism>
<evidence type="ECO:0000313" key="2">
    <source>
        <dbReference type="EMBL" id="GAA2426752.1"/>
    </source>
</evidence>
<accession>A0ABN3JCI9</accession>
<gene>
    <name evidence="2" type="ORF">GCM10010421_12450</name>
</gene>
<evidence type="ECO:0000256" key="1">
    <source>
        <dbReference type="SAM" id="MobiDB-lite"/>
    </source>
</evidence>
<evidence type="ECO:0008006" key="4">
    <source>
        <dbReference type="Google" id="ProtNLM"/>
    </source>
</evidence>
<reference evidence="2 3" key="1">
    <citation type="journal article" date="2019" name="Int. J. Syst. Evol. Microbiol.">
        <title>The Global Catalogue of Microorganisms (GCM) 10K type strain sequencing project: providing services to taxonomists for standard genome sequencing and annotation.</title>
        <authorList>
            <consortium name="The Broad Institute Genomics Platform"/>
            <consortium name="The Broad Institute Genome Sequencing Center for Infectious Disease"/>
            <person name="Wu L."/>
            <person name="Ma J."/>
        </authorList>
    </citation>
    <scope>NUCLEOTIDE SEQUENCE [LARGE SCALE GENOMIC DNA]</scope>
    <source>
        <strain evidence="2 3">JCM 6922</strain>
    </source>
</reference>
<dbReference type="EMBL" id="BAAATK010000005">
    <property type="protein sequence ID" value="GAA2426752.1"/>
    <property type="molecule type" value="Genomic_DNA"/>
</dbReference>